<keyword evidence="5" id="KW-0509">mRNA transport</keyword>
<name>A0A0K0FUC9_STRVS</name>
<dbReference type="AlphaFoldDB" id="A0A0K0FUC9"/>
<dbReference type="PANTHER" id="PTHR11225">
    <property type="entry name" value="NUCLEAR PORE COMPLEX PROTEIN NUP93 NUCLEOPORIN NUP93 DEAD EYE PROTEIN"/>
    <property type="match status" value="1"/>
</dbReference>
<evidence type="ECO:0000313" key="6">
    <source>
        <dbReference type="Proteomes" id="UP000035680"/>
    </source>
</evidence>
<evidence type="ECO:0000256" key="3">
    <source>
        <dbReference type="ARBA" id="ARBA00023132"/>
    </source>
</evidence>
<evidence type="ECO:0000256" key="4">
    <source>
        <dbReference type="ARBA" id="ARBA00023242"/>
    </source>
</evidence>
<keyword evidence="5" id="KW-0472">Membrane</keyword>
<comment type="similarity">
    <text evidence="2 5">Belongs to the nucleoporin interacting component (NIC) family.</text>
</comment>
<dbReference type="GO" id="GO:0006606">
    <property type="term" value="P:protein import into nucleus"/>
    <property type="evidence" value="ECO:0007669"/>
    <property type="project" value="TreeGrafter"/>
</dbReference>
<proteinExistence type="inferred from homology"/>
<dbReference type="InterPro" id="IPR007231">
    <property type="entry name" value="Nucleoporin_int_Nup93/Nic96"/>
</dbReference>
<organism evidence="6 7">
    <name type="scientific">Strongyloides venezuelensis</name>
    <name type="common">Threadworm</name>
    <dbReference type="NCBI Taxonomy" id="75913"/>
    <lineage>
        <taxon>Eukaryota</taxon>
        <taxon>Metazoa</taxon>
        <taxon>Ecdysozoa</taxon>
        <taxon>Nematoda</taxon>
        <taxon>Chromadorea</taxon>
        <taxon>Rhabditida</taxon>
        <taxon>Tylenchina</taxon>
        <taxon>Panagrolaimomorpha</taxon>
        <taxon>Strongyloidoidea</taxon>
        <taxon>Strongyloididae</taxon>
        <taxon>Strongyloides</taxon>
    </lineage>
</organism>
<evidence type="ECO:0000256" key="5">
    <source>
        <dbReference type="RuleBase" id="RU364035"/>
    </source>
</evidence>
<keyword evidence="5" id="KW-0653">Protein transport</keyword>
<dbReference type="WBParaSite" id="SVE_1594100.1">
    <property type="protein sequence ID" value="SVE_1594100.1"/>
    <property type="gene ID" value="SVE_1594100"/>
</dbReference>
<dbReference type="PANTHER" id="PTHR11225:SF4">
    <property type="entry name" value="NUCLEAR PORE COMPLEX PROTEIN NUP93"/>
    <property type="match status" value="1"/>
</dbReference>
<comment type="subcellular location">
    <subcellularLocation>
        <location evidence="1 5">Nucleus</location>
        <location evidence="1 5">Nuclear pore complex</location>
    </subcellularLocation>
</comment>
<protein>
    <recommendedName>
        <fullName evidence="5">Nuclear pore protein</fullName>
    </recommendedName>
</protein>
<keyword evidence="6" id="KW-1185">Reference proteome</keyword>
<evidence type="ECO:0000313" key="7">
    <source>
        <dbReference type="WBParaSite" id="SVE_1594100.1"/>
    </source>
</evidence>
<keyword evidence="3 5" id="KW-0906">Nuclear pore complex</keyword>
<dbReference type="STRING" id="75913.A0A0K0FUC9"/>
<dbReference type="GO" id="GO:0017056">
    <property type="term" value="F:structural constituent of nuclear pore"/>
    <property type="evidence" value="ECO:0007669"/>
    <property type="project" value="InterPro"/>
</dbReference>
<dbReference type="GO" id="GO:0016973">
    <property type="term" value="P:poly(A)+ mRNA export from nucleus"/>
    <property type="evidence" value="ECO:0007669"/>
    <property type="project" value="TreeGrafter"/>
</dbReference>
<reference evidence="6" key="1">
    <citation type="submission" date="2014-07" db="EMBL/GenBank/DDBJ databases">
        <authorList>
            <person name="Martin A.A"/>
            <person name="De Silva N."/>
        </authorList>
    </citation>
    <scope>NUCLEOTIDE SEQUENCE</scope>
</reference>
<dbReference type="Pfam" id="PF04097">
    <property type="entry name" value="Nic96"/>
    <property type="match status" value="1"/>
</dbReference>
<evidence type="ECO:0000256" key="1">
    <source>
        <dbReference type="ARBA" id="ARBA00004567"/>
    </source>
</evidence>
<dbReference type="Proteomes" id="UP000035680">
    <property type="component" value="Unassembled WGS sequence"/>
</dbReference>
<keyword evidence="4 5" id="KW-0539">Nucleus</keyword>
<accession>A0A0K0FUC9</accession>
<dbReference type="GO" id="GO:0005643">
    <property type="term" value="C:nuclear pore"/>
    <property type="evidence" value="ECO:0007669"/>
    <property type="project" value="UniProtKB-SubCell"/>
</dbReference>
<reference evidence="7" key="2">
    <citation type="submission" date="2015-08" db="UniProtKB">
        <authorList>
            <consortium name="WormBaseParasite"/>
        </authorList>
    </citation>
    <scope>IDENTIFICATION</scope>
</reference>
<keyword evidence="5" id="KW-0813">Transport</keyword>
<evidence type="ECO:0000256" key="2">
    <source>
        <dbReference type="ARBA" id="ARBA00010186"/>
    </source>
</evidence>
<sequence>MKDIYVPPLQGNSSVNNDINFTKFLDDVTEATAFDADILFLNRKAQELRKVNSIGGPSSKMLFHINKKNFPRKKKDISIPERLLPQLQKALSEEVETYVLKKNPHNLSLYFQKVIDNNKEISNNQIWRRVLYFFNKPIPNKYKTTLELRNSEEFFERLMQFSITYLQKEFKEHMENVVSKNLKLAKRGGRPGNEYLIEAFLNVVRLKCYVDVEDGIFGSHPIWQVIFCAFRIGDYELVGRCVEKISNKGSYKKIVDILKRSIENIKLSKEEEESLKAEYDEGITKSRDPYKKAVYGAFLNKEVNEVNDNLENWLWSKLISVYVCKEDGKSKFVELQKLIKEECGESYFVDDQRNYTKYFGVLWLTGQFEAAIDILYRGEYLIEATHIAILCHEAEFLLILPNLSDEMLLPCNYLNTYLYGLNFPKLIIYYMQRFEESDVLSFIAYGQFLKNFETSTNENLFAVCVSRVLCDNDIQRDEILGYLNEDGTVTEGILQRYGNVCATEVITQTAKDLNFQGKRIDSVKLYILIRDVDMASKILCELLGSIIISKGRNRSVVLDFTSWFLNLTSKREYKINDDETSSTLQLLLDLGTFFEYAQEKRNREAITYMQQFEILPQYIDSVQKAVDAYHTMTTEIRMILPDIVLAYVNCLVEQINDQNDETEKIFLKEMGQALFQYVGRIPYKFPPHIHTKLLQLFGFFK</sequence>
<keyword evidence="5" id="KW-0811">Translocation</keyword>